<evidence type="ECO:0000259" key="6">
    <source>
        <dbReference type="PROSITE" id="PS50404"/>
    </source>
</evidence>
<comment type="similarity">
    <text evidence="1">Belongs to the GST superfamily. HSP26 family.</text>
</comment>
<feature type="domain" description="GST C-terminal" evidence="7">
    <location>
        <begin position="86"/>
        <end position="211"/>
    </location>
</feature>
<dbReference type="EC" id="2.5.1.18" evidence="2"/>
<dbReference type="PROSITE" id="PS50404">
    <property type="entry name" value="GST_NTER"/>
    <property type="match status" value="1"/>
</dbReference>
<dbReference type="InterPro" id="IPR004045">
    <property type="entry name" value="Glutathione_S-Trfase_N"/>
</dbReference>
<name>A0A9N7RHK4_STRHE</name>
<dbReference type="GO" id="GO:0005737">
    <property type="term" value="C:cytoplasm"/>
    <property type="evidence" value="ECO:0007669"/>
    <property type="project" value="TreeGrafter"/>
</dbReference>
<dbReference type="OrthoDB" id="4951845at2759"/>
<organism evidence="8 9">
    <name type="scientific">Striga hermonthica</name>
    <name type="common">Purple witchweed</name>
    <name type="synonym">Buchnera hermonthica</name>
    <dbReference type="NCBI Taxonomy" id="68872"/>
    <lineage>
        <taxon>Eukaryota</taxon>
        <taxon>Viridiplantae</taxon>
        <taxon>Streptophyta</taxon>
        <taxon>Embryophyta</taxon>
        <taxon>Tracheophyta</taxon>
        <taxon>Spermatophyta</taxon>
        <taxon>Magnoliopsida</taxon>
        <taxon>eudicotyledons</taxon>
        <taxon>Gunneridae</taxon>
        <taxon>Pentapetalae</taxon>
        <taxon>asterids</taxon>
        <taxon>lamiids</taxon>
        <taxon>Lamiales</taxon>
        <taxon>Orobanchaceae</taxon>
        <taxon>Buchnereae</taxon>
        <taxon>Striga</taxon>
    </lineage>
</organism>
<dbReference type="InterPro" id="IPR004046">
    <property type="entry name" value="GST_C"/>
</dbReference>
<dbReference type="InterPro" id="IPR010987">
    <property type="entry name" value="Glutathione-S-Trfase_C-like"/>
</dbReference>
<evidence type="ECO:0000256" key="5">
    <source>
        <dbReference type="ARBA" id="ARBA00071370"/>
    </source>
</evidence>
<dbReference type="InterPro" id="IPR045074">
    <property type="entry name" value="GST_C_Tau"/>
</dbReference>
<evidence type="ECO:0000313" key="9">
    <source>
        <dbReference type="Proteomes" id="UP001153555"/>
    </source>
</evidence>
<dbReference type="FunFam" id="1.20.1050.10:FF:000012">
    <property type="entry name" value="Tau class glutathione S-transferase"/>
    <property type="match status" value="1"/>
</dbReference>
<protein>
    <recommendedName>
        <fullName evidence="5">Probable glutathione S-transferase</fullName>
        <ecNumber evidence="2">2.5.1.18</ecNumber>
    </recommendedName>
</protein>
<dbReference type="SUPFAM" id="SSF47616">
    <property type="entry name" value="GST C-terminal domain-like"/>
    <property type="match status" value="1"/>
</dbReference>
<dbReference type="FunFam" id="3.40.30.10:FF:000014">
    <property type="entry name" value="Tau class glutathione S-transferase"/>
    <property type="match status" value="1"/>
</dbReference>
<evidence type="ECO:0000256" key="1">
    <source>
        <dbReference type="ARBA" id="ARBA00009929"/>
    </source>
</evidence>
<gene>
    <name evidence="8" type="ORF">SHERM_25337</name>
</gene>
<dbReference type="PANTHER" id="PTHR11260">
    <property type="entry name" value="GLUTATHIONE S-TRANSFERASE, GST, SUPERFAMILY, GST DOMAIN CONTAINING"/>
    <property type="match status" value="1"/>
</dbReference>
<dbReference type="EMBL" id="CACSLK010027789">
    <property type="protein sequence ID" value="CAA0829822.1"/>
    <property type="molecule type" value="Genomic_DNA"/>
</dbReference>
<dbReference type="Gene3D" id="1.20.1050.10">
    <property type="match status" value="1"/>
</dbReference>
<dbReference type="CDD" id="cd03185">
    <property type="entry name" value="GST_C_Tau"/>
    <property type="match status" value="1"/>
</dbReference>
<dbReference type="AlphaFoldDB" id="A0A9N7RHK4"/>
<dbReference type="Gene3D" id="3.40.30.10">
    <property type="entry name" value="Glutaredoxin"/>
    <property type="match status" value="1"/>
</dbReference>
<dbReference type="InterPro" id="IPR040079">
    <property type="entry name" value="Glutathione_S-Trfase"/>
</dbReference>
<accession>A0A9N7RHK4</accession>
<evidence type="ECO:0000256" key="3">
    <source>
        <dbReference type="ARBA" id="ARBA00022679"/>
    </source>
</evidence>
<dbReference type="PANTHER" id="PTHR11260:SF676">
    <property type="entry name" value="GLUTATHIONE S-TRANSFERASE U8"/>
    <property type="match status" value="1"/>
</dbReference>
<dbReference type="GO" id="GO:0006749">
    <property type="term" value="P:glutathione metabolic process"/>
    <property type="evidence" value="ECO:0007669"/>
    <property type="project" value="InterPro"/>
</dbReference>
<evidence type="ECO:0000256" key="4">
    <source>
        <dbReference type="ARBA" id="ARBA00047960"/>
    </source>
</evidence>
<dbReference type="Pfam" id="PF00043">
    <property type="entry name" value="GST_C"/>
    <property type="match status" value="1"/>
</dbReference>
<dbReference type="SFLD" id="SFLDG01152">
    <property type="entry name" value="Main.3:_Omega-_and_Tau-like"/>
    <property type="match status" value="1"/>
</dbReference>
<dbReference type="SFLD" id="SFLDS00019">
    <property type="entry name" value="Glutathione_Transferase_(cytos"/>
    <property type="match status" value="1"/>
</dbReference>
<dbReference type="InterPro" id="IPR036282">
    <property type="entry name" value="Glutathione-S-Trfase_C_sf"/>
</dbReference>
<sequence>MEEVKLLGFWASPFSRRVEMGLQMKGVDYEFIEEDLQNKSPLLLQSNPIHKKIPVLLHNGKPIAESLIILEYIDEAFPGPSLWPKDPYDRAQARFWAKFIDEKCNPTLWKACWSTGEEQEKTKQESEQLLKILENEIKDKDFFGGETVGAVDITANFLAHWFGIASQLVGLEIITEEKYPNLCNWAGRFRECGFVKDNLPPKEKLAMGLKFVLQAAARSNGTSSV</sequence>
<keyword evidence="9" id="KW-1185">Reference proteome</keyword>
<dbReference type="Pfam" id="PF02798">
    <property type="entry name" value="GST_N"/>
    <property type="match status" value="1"/>
</dbReference>
<keyword evidence="3" id="KW-0808">Transferase</keyword>
<feature type="domain" description="GST N-terminal" evidence="6">
    <location>
        <begin position="2"/>
        <end position="81"/>
    </location>
</feature>
<reference evidence="8" key="1">
    <citation type="submission" date="2019-12" db="EMBL/GenBank/DDBJ databases">
        <authorList>
            <person name="Scholes J."/>
        </authorList>
    </citation>
    <scope>NUCLEOTIDE SEQUENCE</scope>
</reference>
<dbReference type="Proteomes" id="UP001153555">
    <property type="component" value="Unassembled WGS sequence"/>
</dbReference>
<dbReference type="InterPro" id="IPR036249">
    <property type="entry name" value="Thioredoxin-like_sf"/>
</dbReference>
<evidence type="ECO:0000256" key="2">
    <source>
        <dbReference type="ARBA" id="ARBA00012452"/>
    </source>
</evidence>
<evidence type="ECO:0000259" key="7">
    <source>
        <dbReference type="PROSITE" id="PS50405"/>
    </source>
</evidence>
<dbReference type="GO" id="GO:0004364">
    <property type="term" value="F:glutathione transferase activity"/>
    <property type="evidence" value="ECO:0007669"/>
    <property type="project" value="UniProtKB-EC"/>
</dbReference>
<dbReference type="SFLD" id="SFLDG00358">
    <property type="entry name" value="Main_(cytGST)"/>
    <property type="match status" value="1"/>
</dbReference>
<proteinExistence type="inferred from homology"/>
<dbReference type="SUPFAM" id="SSF52833">
    <property type="entry name" value="Thioredoxin-like"/>
    <property type="match status" value="1"/>
</dbReference>
<dbReference type="InterPro" id="IPR045073">
    <property type="entry name" value="Omega/Tau-like"/>
</dbReference>
<dbReference type="PROSITE" id="PS50405">
    <property type="entry name" value="GST_CTER"/>
    <property type="match status" value="1"/>
</dbReference>
<comment type="caution">
    <text evidence="8">The sequence shown here is derived from an EMBL/GenBank/DDBJ whole genome shotgun (WGS) entry which is preliminary data.</text>
</comment>
<comment type="catalytic activity">
    <reaction evidence="4">
        <text>RX + glutathione = an S-substituted glutathione + a halide anion + H(+)</text>
        <dbReference type="Rhea" id="RHEA:16437"/>
        <dbReference type="ChEBI" id="CHEBI:15378"/>
        <dbReference type="ChEBI" id="CHEBI:16042"/>
        <dbReference type="ChEBI" id="CHEBI:17792"/>
        <dbReference type="ChEBI" id="CHEBI:57925"/>
        <dbReference type="ChEBI" id="CHEBI:90779"/>
        <dbReference type="EC" id="2.5.1.18"/>
    </reaction>
</comment>
<dbReference type="CDD" id="cd03058">
    <property type="entry name" value="GST_N_Tau"/>
    <property type="match status" value="1"/>
</dbReference>
<evidence type="ECO:0000313" key="8">
    <source>
        <dbReference type="EMBL" id="CAA0829822.1"/>
    </source>
</evidence>